<feature type="domain" description="C2H2-type" evidence="10">
    <location>
        <begin position="91"/>
        <end position="121"/>
    </location>
</feature>
<protein>
    <recommendedName>
        <fullName evidence="10">C2H2-type domain-containing protein</fullName>
    </recommendedName>
</protein>
<name>A0A8J5HP03_ZINOF</name>
<evidence type="ECO:0000256" key="2">
    <source>
        <dbReference type="ARBA" id="ARBA00022723"/>
    </source>
</evidence>
<dbReference type="GO" id="GO:0003700">
    <property type="term" value="F:DNA-binding transcription factor activity"/>
    <property type="evidence" value="ECO:0007669"/>
    <property type="project" value="TreeGrafter"/>
</dbReference>
<dbReference type="PROSITE" id="PS00028">
    <property type="entry name" value="ZINC_FINGER_C2H2_1"/>
    <property type="match status" value="4"/>
</dbReference>
<keyword evidence="12" id="KW-1185">Reference proteome</keyword>
<feature type="domain" description="C2H2-type" evidence="10">
    <location>
        <begin position="128"/>
        <end position="152"/>
    </location>
</feature>
<evidence type="ECO:0000256" key="4">
    <source>
        <dbReference type="ARBA" id="ARBA00022833"/>
    </source>
</evidence>
<keyword evidence="2" id="KW-0479">Metal-binding</keyword>
<evidence type="ECO:0000313" key="12">
    <source>
        <dbReference type="Proteomes" id="UP000734854"/>
    </source>
</evidence>
<organism evidence="11 12">
    <name type="scientific">Zingiber officinale</name>
    <name type="common">Ginger</name>
    <name type="synonym">Amomum zingiber</name>
    <dbReference type="NCBI Taxonomy" id="94328"/>
    <lineage>
        <taxon>Eukaryota</taxon>
        <taxon>Viridiplantae</taxon>
        <taxon>Streptophyta</taxon>
        <taxon>Embryophyta</taxon>
        <taxon>Tracheophyta</taxon>
        <taxon>Spermatophyta</taxon>
        <taxon>Magnoliopsida</taxon>
        <taxon>Liliopsida</taxon>
        <taxon>Zingiberales</taxon>
        <taxon>Zingiberaceae</taxon>
        <taxon>Zingiber</taxon>
    </lineage>
</organism>
<comment type="caution">
    <text evidence="11">The sequence shown here is derived from an EMBL/GenBank/DDBJ whole genome shotgun (WGS) entry which is preliminary data.</text>
</comment>
<dbReference type="GO" id="GO:0005730">
    <property type="term" value="C:nucleolus"/>
    <property type="evidence" value="ECO:0007669"/>
    <property type="project" value="TreeGrafter"/>
</dbReference>
<evidence type="ECO:0000256" key="1">
    <source>
        <dbReference type="ARBA" id="ARBA00004123"/>
    </source>
</evidence>
<gene>
    <name evidence="11" type="ORF">ZIOFF_012151</name>
</gene>
<dbReference type="SUPFAM" id="SSF57667">
    <property type="entry name" value="beta-beta-alpha zinc fingers"/>
    <property type="match status" value="3"/>
</dbReference>
<dbReference type="PANTHER" id="PTHR46179:SF13">
    <property type="entry name" value="C2H2-TYPE DOMAIN-CONTAINING PROTEIN"/>
    <property type="match status" value="1"/>
</dbReference>
<dbReference type="Pfam" id="PF00096">
    <property type="entry name" value="zf-C2H2"/>
    <property type="match status" value="3"/>
</dbReference>
<dbReference type="InterPro" id="IPR013087">
    <property type="entry name" value="Znf_C2H2_type"/>
</dbReference>
<dbReference type="GO" id="GO:0080084">
    <property type="term" value="F:5S rDNA binding"/>
    <property type="evidence" value="ECO:0007669"/>
    <property type="project" value="TreeGrafter"/>
</dbReference>
<dbReference type="EMBL" id="JACMSC010000003">
    <property type="protein sequence ID" value="KAG6529934.1"/>
    <property type="molecule type" value="Genomic_DNA"/>
</dbReference>
<accession>A0A8J5HP03</accession>
<dbReference type="GO" id="GO:0006357">
    <property type="term" value="P:regulation of transcription by RNA polymerase II"/>
    <property type="evidence" value="ECO:0007669"/>
    <property type="project" value="TreeGrafter"/>
</dbReference>
<dbReference type="InterPro" id="IPR051061">
    <property type="entry name" value="Zinc_finger_trans_reg"/>
</dbReference>
<dbReference type="PROSITE" id="PS50157">
    <property type="entry name" value="ZINC_FINGER_C2H2_2"/>
    <property type="match status" value="4"/>
</dbReference>
<feature type="domain" description="C2H2-type" evidence="10">
    <location>
        <begin position="62"/>
        <end position="91"/>
    </location>
</feature>
<evidence type="ECO:0000256" key="9">
    <source>
        <dbReference type="SAM" id="MobiDB-lite"/>
    </source>
</evidence>
<evidence type="ECO:0000259" key="10">
    <source>
        <dbReference type="PROSITE" id="PS50157"/>
    </source>
</evidence>
<evidence type="ECO:0000256" key="3">
    <source>
        <dbReference type="ARBA" id="ARBA00022771"/>
    </source>
</evidence>
<proteinExistence type="predicted"/>
<evidence type="ECO:0000256" key="8">
    <source>
        <dbReference type="PROSITE-ProRule" id="PRU00042"/>
    </source>
</evidence>
<dbReference type="Gene3D" id="3.30.160.60">
    <property type="entry name" value="Classic Zinc Finger"/>
    <property type="match status" value="4"/>
</dbReference>
<feature type="domain" description="C2H2-type" evidence="10">
    <location>
        <begin position="233"/>
        <end position="258"/>
    </location>
</feature>
<keyword evidence="5" id="KW-0805">Transcription regulation</keyword>
<keyword evidence="7" id="KW-0539">Nucleus</keyword>
<dbReference type="SMART" id="SM00355">
    <property type="entry name" value="ZnF_C2H2"/>
    <property type="match status" value="6"/>
</dbReference>
<comment type="subcellular location">
    <subcellularLocation>
        <location evidence="1">Nucleus</location>
    </subcellularLocation>
</comment>
<keyword evidence="4" id="KW-0862">Zinc</keyword>
<dbReference type="InterPro" id="IPR036236">
    <property type="entry name" value="Znf_C2H2_sf"/>
</dbReference>
<reference evidence="11 12" key="1">
    <citation type="submission" date="2020-08" db="EMBL/GenBank/DDBJ databases">
        <title>Plant Genome Project.</title>
        <authorList>
            <person name="Zhang R.-G."/>
        </authorList>
    </citation>
    <scope>NUCLEOTIDE SEQUENCE [LARGE SCALE GENOMIC DNA]</scope>
    <source>
        <tissue evidence="11">Rhizome</tissue>
    </source>
</reference>
<evidence type="ECO:0000256" key="6">
    <source>
        <dbReference type="ARBA" id="ARBA00023163"/>
    </source>
</evidence>
<keyword evidence="3 8" id="KW-0863">Zinc-finger</keyword>
<evidence type="ECO:0000313" key="11">
    <source>
        <dbReference type="EMBL" id="KAG6529934.1"/>
    </source>
</evidence>
<sequence length="361" mass="41013">MMTAKPHASVEGTAADVNEGVDMNQKPRSRDIRRYYCQFCGICRSKKKLLRSHILTNHKRPFTCSVDDCHTSFKRKDHLTRHSLTHQGKLFACPVSNCNCKFGFKANIKRHVREIHEDESPSEGQQHYVCGEPGCGKIFKYPSKLKKHEDSHVAWVNSPRHHLLSVCILVLSPITPLPQLAASKLCHLPPSIHPMSLPDMHDVAVPVSSYALPADVGVLNQVFVTVKLEYVEVVCNEPGCMKTFTNAECLKAHIKTSHLYVDCVICGTKQLKKNIKRHEHMHEASEVTERTKCNFEGCDRTFSNGDFLEIDEQWQSRPRGGRKRKCPSIESFCRKRIVSPEQASILDNGVEYLRWLLSGEQ</sequence>
<feature type="region of interest" description="Disordered" evidence="9">
    <location>
        <begin position="1"/>
        <end position="25"/>
    </location>
</feature>
<dbReference type="GO" id="GO:0008270">
    <property type="term" value="F:zinc ion binding"/>
    <property type="evidence" value="ECO:0007669"/>
    <property type="project" value="UniProtKB-KW"/>
</dbReference>
<dbReference type="AlphaFoldDB" id="A0A8J5HP03"/>
<keyword evidence="6" id="KW-0804">Transcription</keyword>
<dbReference type="Proteomes" id="UP000734854">
    <property type="component" value="Unassembled WGS sequence"/>
</dbReference>
<evidence type="ECO:0000256" key="5">
    <source>
        <dbReference type="ARBA" id="ARBA00023015"/>
    </source>
</evidence>
<dbReference type="PANTHER" id="PTHR46179">
    <property type="entry name" value="ZINC FINGER PROTEIN"/>
    <property type="match status" value="1"/>
</dbReference>
<evidence type="ECO:0000256" key="7">
    <source>
        <dbReference type="ARBA" id="ARBA00023242"/>
    </source>
</evidence>